<evidence type="ECO:0000256" key="5">
    <source>
        <dbReference type="PIRSR" id="PIRSR006278-2"/>
    </source>
</evidence>
<dbReference type="RefSeq" id="WP_147201241.1">
    <property type="nucleotide sequence ID" value="NZ_AUII01000034.1"/>
</dbReference>
<dbReference type="STRING" id="1123024.GCA_000423625_04458"/>
<evidence type="ECO:0000256" key="2">
    <source>
        <dbReference type="ARBA" id="ARBA00008639"/>
    </source>
</evidence>
<dbReference type="InterPro" id="IPR036052">
    <property type="entry name" value="TrpB-like_PALP_sf"/>
</dbReference>
<accession>A0A511D5S2</accession>
<reference evidence="7 8" key="1">
    <citation type="submission" date="2019-07" db="EMBL/GenBank/DDBJ databases">
        <title>Whole genome shotgun sequence of Pseudonocardia asaccharolytica NBRC 16224.</title>
        <authorList>
            <person name="Hosoyama A."/>
            <person name="Uohara A."/>
            <person name="Ohji S."/>
            <person name="Ichikawa N."/>
        </authorList>
    </citation>
    <scope>NUCLEOTIDE SEQUENCE [LARGE SCALE GENOMIC DNA]</scope>
    <source>
        <strain evidence="7 8">NBRC 16224</strain>
    </source>
</reference>
<dbReference type="InterPro" id="IPR027278">
    <property type="entry name" value="ACCD_DCysDesulf"/>
</dbReference>
<comment type="cofactor">
    <cofactor evidence="1">
        <name>pyridoxal 5'-phosphate</name>
        <dbReference type="ChEBI" id="CHEBI:597326"/>
    </cofactor>
</comment>
<feature type="active site" description="Nucleophile" evidence="4">
    <location>
        <position position="89"/>
    </location>
</feature>
<evidence type="ECO:0000313" key="8">
    <source>
        <dbReference type="Proteomes" id="UP000321328"/>
    </source>
</evidence>
<dbReference type="EMBL" id="BJVI01000059">
    <property type="protein sequence ID" value="GEL20140.1"/>
    <property type="molecule type" value="Genomic_DNA"/>
</dbReference>
<dbReference type="Pfam" id="PF00291">
    <property type="entry name" value="PALP"/>
    <property type="match status" value="1"/>
</dbReference>
<evidence type="ECO:0000256" key="4">
    <source>
        <dbReference type="PIRSR" id="PIRSR006278-1"/>
    </source>
</evidence>
<organism evidence="7 8">
    <name type="scientific">Pseudonocardia asaccharolytica DSM 44247 = NBRC 16224</name>
    <dbReference type="NCBI Taxonomy" id="1123024"/>
    <lineage>
        <taxon>Bacteria</taxon>
        <taxon>Bacillati</taxon>
        <taxon>Actinomycetota</taxon>
        <taxon>Actinomycetes</taxon>
        <taxon>Pseudonocardiales</taxon>
        <taxon>Pseudonocardiaceae</taxon>
        <taxon>Pseudonocardia</taxon>
    </lineage>
</organism>
<name>A0A511D5S2_9PSEU</name>
<feature type="domain" description="Tryptophan synthase beta chain-like PALP" evidence="6">
    <location>
        <begin position="23"/>
        <end position="312"/>
    </location>
</feature>
<gene>
    <name evidence="7" type="ORF">PA7_39770</name>
</gene>
<sequence length="327" mass="32952">MNRPAATARQPAGAPWTALPRVRLALLPTPLMRAERLEAALGCGLLLVKRDDLIGFGMAGNKARPLEFLLGAARARGAEVFVTGGGPGSNFCAAAAQAARSVGMGCELVIWGEPDSPNLALAVAAGARLRPTGGSQREAVDRQVAARLAELGPRGFGVPRGGSTPLGAVGFAAAAAELAAQLAAPPSVIVLPVGSGGSIAGLLAGLAAVDLEVPVLGVSVSRPPEEIAARVHALAAGCAALLGTTPPRPDACTFVDARGSGFGIASELERERARLALHTEGLLLDETYGAEALSVAVDRLADGAGAVVWWHTGGILPAVRTMMKGTA</sequence>
<dbReference type="GO" id="GO:0019148">
    <property type="term" value="F:D-cysteine desulfhydrase activity"/>
    <property type="evidence" value="ECO:0007669"/>
    <property type="project" value="TreeGrafter"/>
</dbReference>
<dbReference type="PANTHER" id="PTHR43780:SF2">
    <property type="entry name" value="1-AMINOCYCLOPROPANE-1-CARBOXYLATE DEAMINASE-RELATED"/>
    <property type="match status" value="1"/>
</dbReference>
<evidence type="ECO:0000313" key="7">
    <source>
        <dbReference type="EMBL" id="GEL20140.1"/>
    </source>
</evidence>
<dbReference type="SUPFAM" id="SSF53686">
    <property type="entry name" value="Tryptophan synthase beta subunit-like PLP-dependent enzymes"/>
    <property type="match status" value="1"/>
</dbReference>
<feature type="modified residue" description="N6-(pyridoxal phosphate)lysine" evidence="5">
    <location>
        <position position="62"/>
    </location>
</feature>
<proteinExistence type="inferred from homology"/>
<evidence type="ECO:0000256" key="3">
    <source>
        <dbReference type="ARBA" id="ARBA00022898"/>
    </source>
</evidence>
<dbReference type="PANTHER" id="PTHR43780">
    <property type="entry name" value="1-AMINOCYCLOPROPANE-1-CARBOXYLATE DEAMINASE-RELATED"/>
    <property type="match status" value="1"/>
</dbReference>
<protein>
    <submittedName>
        <fullName evidence="7">D-cysteine desulfhydrase</fullName>
    </submittedName>
</protein>
<dbReference type="InterPro" id="IPR001926">
    <property type="entry name" value="TrpB-like_PALP"/>
</dbReference>
<dbReference type="AlphaFoldDB" id="A0A511D5S2"/>
<dbReference type="PIRSF" id="PIRSF006278">
    <property type="entry name" value="ACCD_DCysDesulf"/>
    <property type="match status" value="1"/>
</dbReference>
<dbReference type="OrthoDB" id="9801249at2"/>
<comment type="similarity">
    <text evidence="2">Belongs to the ACC deaminase/D-cysteine desulfhydrase family.</text>
</comment>
<evidence type="ECO:0000259" key="6">
    <source>
        <dbReference type="Pfam" id="PF00291"/>
    </source>
</evidence>
<dbReference type="Proteomes" id="UP000321328">
    <property type="component" value="Unassembled WGS sequence"/>
</dbReference>
<evidence type="ECO:0000256" key="1">
    <source>
        <dbReference type="ARBA" id="ARBA00001933"/>
    </source>
</evidence>
<keyword evidence="8" id="KW-1185">Reference proteome</keyword>
<comment type="caution">
    <text evidence="7">The sequence shown here is derived from an EMBL/GenBank/DDBJ whole genome shotgun (WGS) entry which is preliminary data.</text>
</comment>
<dbReference type="GO" id="GO:1901605">
    <property type="term" value="P:alpha-amino acid metabolic process"/>
    <property type="evidence" value="ECO:0007669"/>
    <property type="project" value="UniProtKB-ARBA"/>
</dbReference>
<dbReference type="Gene3D" id="3.40.50.1100">
    <property type="match status" value="2"/>
</dbReference>
<keyword evidence="3 5" id="KW-0663">Pyridoxal phosphate</keyword>